<dbReference type="AlphaFoldDB" id="A0A1I4DJD3"/>
<keyword evidence="2" id="KW-0805">Transcription regulation</keyword>
<feature type="domain" description="HTH lysR-type" evidence="5">
    <location>
        <begin position="1"/>
        <end position="60"/>
    </location>
</feature>
<name>A0A1I4DJD3_9RHOB</name>
<evidence type="ECO:0000256" key="3">
    <source>
        <dbReference type="ARBA" id="ARBA00023125"/>
    </source>
</evidence>
<dbReference type="OrthoDB" id="9813056at2"/>
<dbReference type="GO" id="GO:0003700">
    <property type="term" value="F:DNA-binding transcription factor activity"/>
    <property type="evidence" value="ECO:0007669"/>
    <property type="project" value="InterPro"/>
</dbReference>
<keyword evidence="3" id="KW-0238">DNA-binding</keyword>
<dbReference type="InterPro" id="IPR036390">
    <property type="entry name" value="WH_DNA-bd_sf"/>
</dbReference>
<evidence type="ECO:0000313" key="6">
    <source>
        <dbReference type="EMBL" id="SFK93029.1"/>
    </source>
</evidence>
<dbReference type="CDD" id="cd08422">
    <property type="entry name" value="PBP2_CrgA_like"/>
    <property type="match status" value="1"/>
</dbReference>
<dbReference type="Pfam" id="PF00126">
    <property type="entry name" value="HTH_1"/>
    <property type="match status" value="1"/>
</dbReference>
<dbReference type="PANTHER" id="PTHR30537:SF5">
    <property type="entry name" value="HTH-TYPE TRANSCRIPTIONAL ACTIVATOR TTDR-RELATED"/>
    <property type="match status" value="1"/>
</dbReference>
<dbReference type="RefSeq" id="WP_090186404.1">
    <property type="nucleotide sequence ID" value="NZ_CAXIDI010000006.1"/>
</dbReference>
<evidence type="ECO:0000256" key="1">
    <source>
        <dbReference type="ARBA" id="ARBA00009437"/>
    </source>
</evidence>
<evidence type="ECO:0000313" key="7">
    <source>
        <dbReference type="Proteomes" id="UP000199550"/>
    </source>
</evidence>
<proteinExistence type="inferred from homology"/>
<dbReference type="Proteomes" id="UP000199550">
    <property type="component" value="Unassembled WGS sequence"/>
</dbReference>
<protein>
    <submittedName>
        <fullName evidence="6">Transcriptional regulator, LysR family</fullName>
    </submittedName>
</protein>
<dbReference type="SUPFAM" id="SSF46785">
    <property type="entry name" value="Winged helix' DNA-binding domain"/>
    <property type="match status" value="1"/>
</dbReference>
<dbReference type="Gene3D" id="3.40.190.290">
    <property type="match status" value="1"/>
</dbReference>
<dbReference type="EMBL" id="FOTF01000004">
    <property type="protein sequence ID" value="SFK93029.1"/>
    <property type="molecule type" value="Genomic_DNA"/>
</dbReference>
<reference evidence="7" key="1">
    <citation type="submission" date="2016-10" db="EMBL/GenBank/DDBJ databases">
        <authorList>
            <person name="Varghese N."/>
            <person name="Submissions S."/>
        </authorList>
    </citation>
    <scope>NUCLEOTIDE SEQUENCE [LARGE SCALE GENOMIC DNA]</scope>
    <source>
        <strain evidence="7">DSM 16199</strain>
    </source>
</reference>
<keyword evidence="4" id="KW-0804">Transcription</keyword>
<dbReference type="FunFam" id="1.10.10.10:FF:000001">
    <property type="entry name" value="LysR family transcriptional regulator"/>
    <property type="match status" value="1"/>
</dbReference>
<dbReference type="InterPro" id="IPR000847">
    <property type="entry name" value="LysR_HTH_N"/>
</dbReference>
<sequence>MTGHAEQITAFLAVAAEHSFARAAKSLGVAPSSVTRTVSELEARLGVQLLVRTTRRVSLTQAGTAFRAQVEPLMAGLAQAQNDVRAFQTTLTGTLRVSAPLSFGLHRLSAPLISFRDATPDVDLQISLTDRFVDILTEDFDMALRISGAPSDLSTIWRKIAPVPRSLVASPNYLAQHGTPQTPGDLTAHTALAYTHLANGNVWQLTSAASGLTEPVRIKAGLTCDNGDLLAQLAQADQGIALLPDFLLRDAIASGDLVRLLPGWNPPEIWLTAFFPPYRRLPAALDRFTACVVTALGGTPL</sequence>
<dbReference type="InterPro" id="IPR036388">
    <property type="entry name" value="WH-like_DNA-bd_sf"/>
</dbReference>
<evidence type="ECO:0000256" key="2">
    <source>
        <dbReference type="ARBA" id="ARBA00023015"/>
    </source>
</evidence>
<evidence type="ECO:0000259" key="5">
    <source>
        <dbReference type="PROSITE" id="PS50931"/>
    </source>
</evidence>
<dbReference type="InterPro" id="IPR058163">
    <property type="entry name" value="LysR-type_TF_proteobact-type"/>
</dbReference>
<dbReference type="PANTHER" id="PTHR30537">
    <property type="entry name" value="HTH-TYPE TRANSCRIPTIONAL REGULATOR"/>
    <property type="match status" value="1"/>
</dbReference>
<accession>A0A1I4DJD3</accession>
<comment type="similarity">
    <text evidence="1">Belongs to the LysR transcriptional regulatory family.</text>
</comment>
<dbReference type="Gene3D" id="1.10.10.10">
    <property type="entry name" value="Winged helix-like DNA-binding domain superfamily/Winged helix DNA-binding domain"/>
    <property type="match status" value="1"/>
</dbReference>
<evidence type="ECO:0000256" key="4">
    <source>
        <dbReference type="ARBA" id="ARBA00023163"/>
    </source>
</evidence>
<dbReference type="Pfam" id="PF03466">
    <property type="entry name" value="LysR_substrate"/>
    <property type="match status" value="1"/>
</dbReference>
<dbReference type="SUPFAM" id="SSF53850">
    <property type="entry name" value="Periplasmic binding protein-like II"/>
    <property type="match status" value="1"/>
</dbReference>
<keyword evidence="7" id="KW-1185">Reference proteome</keyword>
<dbReference type="STRING" id="195913.SAMN04488004_104162"/>
<dbReference type="GO" id="GO:0003677">
    <property type="term" value="F:DNA binding"/>
    <property type="evidence" value="ECO:0007669"/>
    <property type="project" value="UniProtKB-KW"/>
</dbReference>
<dbReference type="InterPro" id="IPR005119">
    <property type="entry name" value="LysR_subst-bd"/>
</dbReference>
<gene>
    <name evidence="6" type="ORF">SAMN04488004_104162</name>
</gene>
<dbReference type="PROSITE" id="PS50931">
    <property type="entry name" value="HTH_LYSR"/>
    <property type="match status" value="1"/>
</dbReference>
<organism evidence="6 7">
    <name type="scientific">Loktanella salsilacus</name>
    <dbReference type="NCBI Taxonomy" id="195913"/>
    <lineage>
        <taxon>Bacteria</taxon>
        <taxon>Pseudomonadati</taxon>
        <taxon>Pseudomonadota</taxon>
        <taxon>Alphaproteobacteria</taxon>
        <taxon>Rhodobacterales</taxon>
        <taxon>Roseobacteraceae</taxon>
        <taxon>Loktanella</taxon>
    </lineage>
</organism>